<keyword evidence="1" id="KW-0472">Membrane</keyword>
<dbReference type="AlphaFoldDB" id="A0A1P8Q2K3"/>
<accession>A0A1P8Q2K3</accession>
<organism evidence="2 3">
    <name type="scientific">Companilactobacillus allii</name>
    <dbReference type="NCBI Taxonomy" id="1847728"/>
    <lineage>
        <taxon>Bacteria</taxon>
        <taxon>Bacillati</taxon>
        <taxon>Bacillota</taxon>
        <taxon>Bacilli</taxon>
        <taxon>Lactobacillales</taxon>
        <taxon>Lactobacillaceae</taxon>
        <taxon>Companilactobacillus</taxon>
    </lineage>
</organism>
<gene>
    <name evidence="2" type="ORF">BTM29_05345</name>
</gene>
<name>A0A1P8Q2K3_9LACO</name>
<evidence type="ECO:0000313" key="3">
    <source>
        <dbReference type="Proteomes" id="UP000187499"/>
    </source>
</evidence>
<sequence>MEEKEIWNESDRPNLINSTKLYFQDMFVGAKRMSRADYWWGLFGITLVSAVVMGLFAWLVTVMPINDFYWSAVWSIALVMTCGYYLISIWTASIRRLHDRNMRAWWMFSYVLPVIGEVMMIVLMCLPQQNDNNNWAKFVEVD</sequence>
<keyword evidence="1" id="KW-0812">Transmembrane</keyword>
<feature type="transmembrane region" description="Helical" evidence="1">
    <location>
        <begin position="38"/>
        <end position="60"/>
    </location>
</feature>
<protein>
    <submittedName>
        <fullName evidence="2">DUF805 domain-containing protein</fullName>
    </submittedName>
</protein>
<reference evidence="3" key="1">
    <citation type="submission" date="2016-12" db="EMBL/GenBank/DDBJ databases">
        <authorList>
            <person name="Jung M.Y."/>
            <person name="Lee S.H."/>
        </authorList>
    </citation>
    <scope>NUCLEOTIDE SEQUENCE [LARGE SCALE GENOMIC DNA]</scope>
    <source>
        <strain evidence="3">WiKim39</strain>
    </source>
</reference>
<evidence type="ECO:0000313" key="2">
    <source>
        <dbReference type="EMBL" id="APX72019.1"/>
    </source>
</evidence>
<keyword evidence="1" id="KW-1133">Transmembrane helix</keyword>
<feature type="transmembrane region" description="Helical" evidence="1">
    <location>
        <begin position="72"/>
        <end position="92"/>
    </location>
</feature>
<evidence type="ECO:0000256" key="1">
    <source>
        <dbReference type="SAM" id="Phobius"/>
    </source>
</evidence>
<dbReference type="Proteomes" id="UP000187499">
    <property type="component" value="Chromosome"/>
</dbReference>
<dbReference type="GO" id="GO:0005886">
    <property type="term" value="C:plasma membrane"/>
    <property type="evidence" value="ECO:0007669"/>
    <property type="project" value="TreeGrafter"/>
</dbReference>
<dbReference type="PANTHER" id="PTHR34980">
    <property type="entry name" value="INNER MEMBRANE PROTEIN-RELATED-RELATED"/>
    <property type="match status" value="1"/>
</dbReference>
<feature type="transmembrane region" description="Helical" evidence="1">
    <location>
        <begin position="104"/>
        <end position="124"/>
    </location>
</feature>
<dbReference type="Pfam" id="PF05656">
    <property type="entry name" value="DUF805"/>
    <property type="match status" value="1"/>
</dbReference>
<dbReference type="InterPro" id="IPR008523">
    <property type="entry name" value="DUF805"/>
</dbReference>
<dbReference type="OrthoDB" id="2322628at2"/>
<dbReference type="RefSeq" id="WP_076614523.1">
    <property type="nucleotide sequence ID" value="NZ_CP019323.1"/>
</dbReference>
<dbReference type="STRING" id="1847728.BTM29_05345"/>
<dbReference type="EMBL" id="CP019323">
    <property type="protein sequence ID" value="APX72019.1"/>
    <property type="molecule type" value="Genomic_DNA"/>
</dbReference>
<keyword evidence="3" id="KW-1185">Reference proteome</keyword>
<dbReference type="PANTHER" id="PTHR34980:SF3">
    <property type="entry name" value="BLR8105 PROTEIN"/>
    <property type="match status" value="1"/>
</dbReference>
<dbReference type="KEGG" id="lalw:BTM29_05345"/>
<proteinExistence type="predicted"/>